<dbReference type="OrthoDB" id="182489at2"/>
<sequence length="165" mass="18685">MIDVHNPEDPVRRSFLLYSLMPLLLSGGRILTSTPLKMYQEMLKRLGFEQVKGATHFDYGPNVPSPTYLLDVRGPPLVSYLDELAASLAEPTNLNLPKKSLPFSPREFEVAELIVEGLTNSEIANRLSVSQITVKKHVSQLLKKMEVKNRAHLIRRLLDYVKESD</sequence>
<feature type="domain" description="HTH luxR-type" evidence="5">
    <location>
        <begin position="96"/>
        <end position="161"/>
    </location>
</feature>
<dbReference type="CDD" id="cd06170">
    <property type="entry name" value="LuxR_C_like"/>
    <property type="match status" value="1"/>
</dbReference>
<dbReference type="GO" id="GO:0003677">
    <property type="term" value="F:DNA binding"/>
    <property type="evidence" value="ECO:0007669"/>
    <property type="project" value="UniProtKB-KW"/>
</dbReference>
<dbReference type="PANTHER" id="PTHR44688">
    <property type="entry name" value="DNA-BINDING TRANSCRIPTIONAL ACTIVATOR DEVR_DOSR"/>
    <property type="match status" value="1"/>
</dbReference>
<dbReference type="STRING" id="237682.SAMN05421676_101238"/>
<evidence type="ECO:0000256" key="1">
    <source>
        <dbReference type="ARBA" id="ARBA00023015"/>
    </source>
</evidence>
<dbReference type="InterPro" id="IPR036388">
    <property type="entry name" value="WH-like_DNA-bd_sf"/>
</dbReference>
<dbReference type="InterPro" id="IPR000792">
    <property type="entry name" value="Tscrpt_reg_LuxR_C"/>
</dbReference>
<reference evidence="7" key="1">
    <citation type="submission" date="2016-10" db="EMBL/GenBank/DDBJ databases">
        <authorList>
            <person name="Varghese N."/>
            <person name="Submissions S."/>
        </authorList>
    </citation>
    <scope>NUCLEOTIDE SEQUENCE [LARGE SCALE GENOMIC DNA]</scope>
    <source>
        <strain evidence="7">CGMCC 1.3566</strain>
    </source>
</reference>
<proteinExistence type="predicted"/>
<gene>
    <name evidence="6" type="ORF">SAMN05421676_101238</name>
</gene>
<keyword evidence="4" id="KW-1133">Transmembrane helix</keyword>
<dbReference type="SUPFAM" id="SSF46894">
    <property type="entry name" value="C-terminal effector domain of the bipartite response regulators"/>
    <property type="match status" value="1"/>
</dbReference>
<feature type="transmembrane region" description="Helical" evidence="4">
    <location>
        <begin position="15"/>
        <end position="36"/>
    </location>
</feature>
<accession>A0A1H9YNN5</accession>
<dbReference type="PRINTS" id="PR00038">
    <property type="entry name" value="HTHLUXR"/>
</dbReference>
<keyword evidence="1" id="KW-0805">Transcription regulation</keyword>
<evidence type="ECO:0000259" key="5">
    <source>
        <dbReference type="PROSITE" id="PS50043"/>
    </source>
</evidence>
<keyword evidence="7" id="KW-1185">Reference proteome</keyword>
<dbReference type="SMART" id="SM00421">
    <property type="entry name" value="HTH_LUXR"/>
    <property type="match status" value="1"/>
</dbReference>
<name>A0A1H9YNN5_9BACI</name>
<organism evidence="6 7">
    <name type="scientific">Salinibacillus kushneri</name>
    <dbReference type="NCBI Taxonomy" id="237682"/>
    <lineage>
        <taxon>Bacteria</taxon>
        <taxon>Bacillati</taxon>
        <taxon>Bacillota</taxon>
        <taxon>Bacilli</taxon>
        <taxon>Bacillales</taxon>
        <taxon>Bacillaceae</taxon>
        <taxon>Salinibacillus</taxon>
    </lineage>
</organism>
<dbReference type="InterPro" id="IPR016032">
    <property type="entry name" value="Sig_transdc_resp-reg_C-effctor"/>
</dbReference>
<evidence type="ECO:0000256" key="2">
    <source>
        <dbReference type="ARBA" id="ARBA00023125"/>
    </source>
</evidence>
<protein>
    <submittedName>
        <fullName evidence="6">Regulatory protein, luxR family</fullName>
    </submittedName>
</protein>
<keyword evidence="4" id="KW-0472">Membrane</keyword>
<dbReference type="AlphaFoldDB" id="A0A1H9YNN5"/>
<dbReference type="PROSITE" id="PS50043">
    <property type="entry name" value="HTH_LUXR_2"/>
    <property type="match status" value="1"/>
</dbReference>
<dbReference type="Gene3D" id="1.10.10.10">
    <property type="entry name" value="Winged helix-like DNA-binding domain superfamily/Winged helix DNA-binding domain"/>
    <property type="match status" value="1"/>
</dbReference>
<evidence type="ECO:0000256" key="4">
    <source>
        <dbReference type="SAM" id="Phobius"/>
    </source>
</evidence>
<keyword evidence="4" id="KW-0812">Transmembrane</keyword>
<keyword evidence="3" id="KW-0804">Transcription</keyword>
<evidence type="ECO:0000313" key="6">
    <source>
        <dbReference type="EMBL" id="SES70749.1"/>
    </source>
</evidence>
<dbReference type="PANTHER" id="PTHR44688:SF16">
    <property type="entry name" value="DNA-BINDING TRANSCRIPTIONAL ACTIVATOR DEVR_DOSR"/>
    <property type="match status" value="1"/>
</dbReference>
<dbReference type="Pfam" id="PF00196">
    <property type="entry name" value="GerE"/>
    <property type="match status" value="1"/>
</dbReference>
<dbReference type="EMBL" id="FOHJ01000001">
    <property type="protein sequence ID" value="SES70749.1"/>
    <property type="molecule type" value="Genomic_DNA"/>
</dbReference>
<evidence type="ECO:0000313" key="7">
    <source>
        <dbReference type="Proteomes" id="UP000199095"/>
    </source>
</evidence>
<keyword evidence="2" id="KW-0238">DNA-binding</keyword>
<dbReference type="GO" id="GO:0006355">
    <property type="term" value="P:regulation of DNA-templated transcription"/>
    <property type="evidence" value="ECO:0007669"/>
    <property type="project" value="InterPro"/>
</dbReference>
<dbReference type="Proteomes" id="UP000199095">
    <property type="component" value="Unassembled WGS sequence"/>
</dbReference>
<dbReference type="RefSeq" id="WP_093131133.1">
    <property type="nucleotide sequence ID" value="NZ_FOHJ01000001.1"/>
</dbReference>
<evidence type="ECO:0000256" key="3">
    <source>
        <dbReference type="ARBA" id="ARBA00023163"/>
    </source>
</evidence>